<evidence type="ECO:0000313" key="3">
    <source>
        <dbReference type="Proteomes" id="UP001165584"/>
    </source>
</evidence>
<accession>A0ABT2GPT0</accession>
<feature type="compositionally biased region" description="Basic and acidic residues" evidence="1">
    <location>
        <begin position="215"/>
        <end position="244"/>
    </location>
</feature>
<protein>
    <recommendedName>
        <fullName evidence="4">Transposase</fullName>
    </recommendedName>
</protein>
<feature type="compositionally biased region" description="Basic and acidic residues" evidence="1">
    <location>
        <begin position="256"/>
        <end position="272"/>
    </location>
</feature>
<feature type="compositionally biased region" description="Low complexity" evidence="1">
    <location>
        <begin position="177"/>
        <end position="189"/>
    </location>
</feature>
<feature type="compositionally biased region" description="Low complexity" evidence="1">
    <location>
        <begin position="305"/>
        <end position="316"/>
    </location>
</feature>
<evidence type="ECO:0000313" key="2">
    <source>
        <dbReference type="EMBL" id="MCS5717300.1"/>
    </source>
</evidence>
<reference evidence="2" key="1">
    <citation type="submission" date="2022-08" db="EMBL/GenBank/DDBJ databases">
        <authorList>
            <person name="Deng Y."/>
            <person name="Han X.-F."/>
            <person name="Zhang Y.-Q."/>
        </authorList>
    </citation>
    <scope>NUCLEOTIDE SEQUENCE</scope>
    <source>
        <strain evidence="2">CPCC 205763</strain>
    </source>
</reference>
<proteinExistence type="predicted"/>
<keyword evidence="3" id="KW-1185">Reference proteome</keyword>
<organism evidence="2 3">
    <name type="scientific">Herbiconiux aconitum</name>
    <dbReference type="NCBI Taxonomy" id="2970913"/>
    <lineage>
        <taxon>Bacteria</taxon>
        <taxon>Bacillati</taxon>
        <taxon>Actinomycetota</taxon>
        <taxon>Actinomycetes</taxon>
        <taxon>Micrococcales</taxon>
        <taxon>Microbacteriaceae</taxon>
        <taxon>Herbiconiux</taxon>
    </lineage>
</organism>
<comment type="caution">
    <text evidence="2">The sequence shown here is derived from an EMBL/GenBank/DDBJ whole genome shotgun (WGS) entry which is preliminary data.</text>
</comment>
<dbReference type="RefSeq" id="WP_259505443.1">
    <property type="nucleotide sequence ID" value="NZ_JANLCM010000001.1"/>
</dbReference>
<feature type="region of interest" description="Disordered" evidence="1">
    <location>
        <begin position="177"/>
        <end position="272"/>
    </location>
</feature>
<evidence type="ECO:0000256" key="1">
    <source>
        <dbReference type="SAM" id="MobiDB-lite"/>
    </source>
</evidence>
<sequence>MESLAAIARELYALDPGEFTAARNARAKEVADDGDRALSKRIRSLAKPSVAAWAVNALVRHRFEEVDALLDLGERLRAAQDALDRDTIRELGRDRQRMLAEIGRSARDLGDELGTTVSESASLELQQTLQAAMGDEAAAGAVRDGTLVRTFSGSGLDPVDLAGAVAVPDALGEAAAARPARAADGPARGTHGGSAPGTADGRDEGDENPAPKRHKGDELEARREARREAKRLAKQEAEEARQDAEAAEAELATLDLRIRDTADERREQASELRELKQRIEELQDAVSAADMLAASLRKERAAAQRASDAAARAATRARQRYDKLP</sequence>
<feature type="region of interest" description="Disordered" evidence="1">
    <location>
        <begin position="305"/>
        <end position="325"/>
    </location>
</feature>
<dbReference type="Proteomes" id="UP001165584">
    <property type="component" value="Unassembled WGS sequence"/>
</dbReference>
<dbReference type="EMBL" id="JANLCM010000001">
    <property type="protein sequence ID" value="MCS5717300.1"/>
    <property type="molecule type" value="Genomic_DNA"/>
</dbReference>
<evidence type="ECO:0008006" key="4">
    <source>
        <dbReference type="Google" id="ProtNLM"/>
    </source>
</evidence>
<gene>
    <name evidence="2" type="ORF">N1027_04025</name>
</gene>
<name>A0ABT2GPT0_9MICO</name>